<evidence type="ECO:0000313" key="1">
    <source>
        <dbReference type="EMBL" id="AFZ67590.1"/>
    </source>
</evidence>
<keyword evidence="2" id="KW-1185">Reference proteome</keyword>
<name>L0A3L9_DEIPD</name>
<reference evidence="2" key="1">
    <citation type="submission" date="2012-03" db="EMBL/GenBank/DDBJ databases">
        <title>Complete sequence of chromosome of Deinococcus peraridilitoris DSM 19664.</title>
        <authorList>
            <person name="Lucas S."/>
            <person name="Copeland A."/>
            <person name="Lapidus A."/>
            <person name="Glavina del Rio T."/>
            <person name="Dalin E."/>
            <person name="Tice H."/>
            <person name="Bruce D."/>
            <person name="Goodwin L."/>
            <person name="Pitluck S."/>
            <person name="Peters L."/>
            <person name="Mikhailova N."/>
            <person name="Lu M."/>
            <person name="Kyrpides N."/>
            <person name="Mavromatis K."/>
            <person name="Ivanova N."/>
            <person name="Brettin T."/>
            <person name="Detter J.C."/>
            <person name="Han C."/>
            <person name="Larimer F."/>
            <person name="Land M."/>
            <person name="Hauser L."/>
            <person name="Markowitz V."/>
            <person name="Cheng J.-F."/>
            <person name="Hugenholtz P."/>
            <person name="Woyke T."/>
            <person name="Wu D."/>
            <person name="Pukall R."/>
            <person name="Steenblock K."/>
            <person name="Brambilla E."/>
            <person name="Klenk H.-P."/>
            <person name="Eisen J.A."/>
        </authorList>
    </citation>
    <scope>NUCLEOTIDE SEQUENCE [LARGE SCALE GENOMIC DNA]</scope>
    <source>
        <strain evidence="2">DSM 19664 / LMG 22246 / CIP 109416 / KR-200</strain>
    </source>
</reference>
<organism evidence="1 2">
    <name type="scientific">Deinococcus peraridilitoris (strain DSM 19664 / LMG 22246 / CIP 109416 / KR-200)</name>
    <dbReference type="NCBI Taxonomy" id="937777"/>
    <lineage>
        <taxon>Bacteria</taxon>
        <taxon>Thermotogati</taxon>
        <taxon>Deinococcota</taxon>
        <taxon>Deinococci</taxon>
        <taxon>Deinococcales</taxon>
        <taxon>Deinococcaceae</taxon>
        <taxon>Deinococcus</taxon>
    </lineage>
</organism>
<protein>
    <submittedName>
        <fullName evidence="1">Uncharacterized protein</fullName>
    </submittedName>
</protein>
<evidence type="ECO:0000313" key="2">
    <source>
        <dbReference type="Proteomes" id="UP000010467"/>
    </source>
</evidence>
<dbReference type="Proteomes" id="UP000010467">
    <property type="component" value="Chromosome"/>
</dbReference>
<dbReference type="EMBL" id="CP003382">
    <property type="protein sequence ID" value="AFZ67590.1"/>
    <property type="molecule type" value="Genomic_DNA"/>
</dbReference>
<dbReference type="PATRIC" id="fig|937777.3.peg.2105"/>
<dbReference type="KEGG" id="dpd:Deipe_2095"/>
<sequence length="60" mass="6999">MPKDAVSFEYVPEGVRVIDREFGETVYTHAELRQLYEARNQPGMSYARKMLELMGYTPAR</sequence>
<gene>
    <name evidence="1" type="ordered locus">Deipe_2095</name>
</gene>
<dbReference type="HOGENOM" id="CLU_2933745_0_0_0"/>
<dbReference type="AlphaFoldDB" id="L0A3L9"/>
<proteinExistence type="predicted"/>
<accession>L0A3L9</accession>
<dbReference type="STRING" id="937777.Deipe_2095"/>
<dbReference type="RefSeq" id="WP_015235895.1">
    <property type="nucleotide sequence ID" value="NC_019793.1"/>
</dbReference>